<dbReference type="InterPro" id="IPR024029">
    <property type="entry name" value="Pyridox_Oxase_FMN-dep"/>
</dbReference>
<sequence length="205" mass="23036">MDDALADEKALRQVYAEPSKQVIDKAFPFLDKHSRRFIELSPFFCIGSSRPDGLGDVSPRGGEPGFVHVLDDVRLAFPDRPGNNRLDTLTNITLNPAVGLLFFLPGVEEMLRLNGVAEVTTREDLMERFTHEGKRPRSVVVIEAKEVYFHCSKALKRSDLWNPDKRLPKGGFPTLGQIARDQFKTIIPAKVIDFALGQDAKKNLY</sequence>
<accession>A0A2D2AXW6</accession>
<proteinExistence type="predicted"/>
<evidence type="ECO:0000313" key="2">
    <source>
        <dbReference type="EMBL" id="ATQ42821.1"/>
    </source>
</evidence>
<dbReference type="PANTHER" id="PTHR42815">
    <property type="entry name" value="FAD-BINDING, PUTATIVE (AFU_ORTHOLOGUE AFUA_6G07600)-RELATED"/>
    <property type="match status" value="1"/>
</dbReference>
<dbReference type="Proteomes" id="UP000228945">
    <property type="component" value="Chromosome"/>
</dbReference>
<dbReference type="EMBL" id="CP024201">
    <property type="protein sequence ID" value="ATQ42821.1"/>
    <property type="molecule type" value="Genomic_DNA"/>
</dbReference>
<evidence type="ECO:0000259" key="1">
    <source>
        <dbReference type="Pfam" id="PF01243"/>
    </source>
</evidence>
<organism evidence="2 3">
    <name type="scientific">Caulobacter mirabilis</name>
    <dbReference type="NCBI Taxonomy" id="69666"/>
    <lineage>
        <taxon>Bacteria</taxon>
        <taxon>Pseudomonadati</taxon>
        <taxon>Pseudomonadota</taxon>
        <taxon>Alphaproteobacteria</taxon>
        <taxon>Caulobacterales</taxon>
        <taxon>Caulobacteraceae</taxon>
        <taxon>Caulobacter</taxon>
    </lineage>
</organism>
<keyword evidence="2" id="KW-0378">Hydrolase</keyword>
<keyword evidence="3" id="KW-1185">Reference proteome</keyword>
<reference evidence="2 3" key="1">
    <citation type="submission" date="2017-10" db="EMBL/GenBank/DDBJ databases">
        <title>Genome sequence of Caulobacter mirabilis FWC38.</title>
        <authorList>
            <person name="Fiebig A."/>
            <person name="Crosson S."/>
        </authorList>
    </citation>
    <scope>NUCLEOTIDE SEQUENCE [LARGE SCALE GENOMIC DNA]</scope>
    <source>
        <strain evidence="2 3">FWC 38</strain>
    </source>
</reference>
<dbReference type="OrthoDB" id="9790331at2"/>
<evidence type="ECO:0000313" key="3">
    <source>
        <dbReference type="Proteomes" id="UP000228945"/>
    </source>
</evidence>
<dbReference type="InterPro" id="IPR012349">
    <property type="entry name" value="Split_barrel_FMN-bd"/>
</dbReference>
<dbReference type="RefSeq" id="WP_099622074.1">
    <property type="nucleotide sequence ID" value="NZ_CP024201.1"/>
</dbReference>
<dbReference type="NCBIfam" id="TIGR04025">
    <property type="entry name" value="PPOX_FMN_DR2398"/>
    <property type="match status" value="1"/>
</dbReference>
<dbReference type="GO" id="GO:0016787">
    <property type="term" value="F:hydrolase activity"/>
    <property type="evidence" value="ECO:0007669"/>
    <property type="project" value="UniProtKB-KW"/>
</dbReference>
<dbReference type="KEGG" id="cmb:CSW64_10580"/>
<dbReference type="Gene3D" id="2.30.110.10">
    <property type="entry name" value="Electron Transport, Fmn-binding Protein, Chain A"/>
    <property type="match status" value="1"/>
</dbReference>
<name>A0A2D2AXW6_9CAUL</name>
<dbReference type="SUPFAM" id="SSF50475">
    <property type="entry name" value="FMN-binding split barrel"/>
    <property type="match status" value="1"/>
</dbReference>
<gene>
    <name evidence="2" type="ORF">CSW64_10580</name>
</gene>
<dbReference type="Pfam" id="PF01243">
    <property type="entry name" value="PNPOx_N"/>
    <property type="match status" value="1"/>
</dbReference>
<protein>
    <submittedName>
        <fullName evidence="2">Phosphohydrolase</fullName>
    </submittedName>
</protein>
<feature type="domain" description="Pyridoxamine 5'-phosphate oxidase N-terminal" evidence="1">
    <location>
        <begin position="30"/>
        <end position="151"/>
    </location>
</feature>
<dbReference type="PANTHER" id="PTHR42815:SF2">
    <property type="entry name" value="FAD-BINDING, PUTATIVE (AFU_ORTHOLOGUE AFUA_6G07600)-RELATED"/>
    <property type="match status" value="1"/>
</dbReference>
<dbReference type="InterPro" id="IPR011576">
    <property type="entry name" value="Pyridox_Oxase_N"/>
</dbReference>
<dbReference type="AlphaFoldDB" id="A0A2D2AXW6"/>